<feature type="compositionally biased region" description="Pro residues" evidence="1">
    <location>
        <begin position="271"/>
        <end position="289"/>
    </location>
</feature>
<evidence type="ECO:0000256" key="1">
    <source>
        <dbReference type="SAM" id="MobiDB-lite"/>
    </source>
</evidence>
<dbReference type="AlphaFoldDB" id="A0A0H2S349"/>
<proteinExistence type="predicted"/>
<accession>A0A0H2S349</accession>
<sequence>MSFLLPSGSNQHEPLPSLPTTPTQMEEEDLGNASWLDAHEEHHHTESLMPQYSKKNKGKGKAREVVGPEDIEEESSGSGTSGLNPVVEEGVDGTSGYPPTKSEDEESKRIAENLKRMEAAERLRRRAARESTSSISSTSIIGDVSRRASLLWRQGRRSSRTSNGGGSGNHKPLSMRSSEDTMPLDAMDRSPRTASSDTVFSPIHRSLSPLDNPFEPPDTATPLNTKANGAVMDPSSPPAASDINTSPFADSASVPSKPTLQATASFTHETPPIPKPLGLPPPKTPPPRVSSPGTVANESPEKIGYAGVERRMIMTEMAR</sequence>
<feature type="compositionally biased region" description="Basic and acidic residues" evidence="1">
    <location>
        <begin position="106"/>
        <end position="122"/>
    </location>
</feature>
<keyword evidence="3" id="KW-1185">Reference proteome</keyword>
<gene>
    <name evidence="2" type="ORF">SCHPADRAFT_886272</name>
</gene>
<reference evidence="2 3" key="1">
    <citation type="submission" date="2015-04" db="EMBL/GenBank/DDBJ databases">
        <title>Complete genome sequence of Schizopora paradoxa KUC8140, a cosmopolitan wood degrader in East Asia.</title>
        <authorList>
            <consortium name="DOE Joint Genome Institute"/>
            <person name="Min B."/>
            <person name="Park H."/>
            <person name="Jang Y."/>
            <person name="Kim J.-J."/>
            <person name="Kim K.H."/>
            <person name="Pangilinan J."/>
            <person name="Lipzen A."/>
            <person name="Riley R."/>
            <person name="Grigoriev I.V."/>
            <person name="Spatafora J.W."/>
            <person name="Choi I.-G."/>
        </authorList>
    </citation>
    <scope>NUCLEOTIDE SEQUENCE [LARGE SCALE GENOMIC DNA]</scope>
    <source>
        <strain evidence="2 3">KUC8140</strain>
    </source>
</reference>
<feature type="compositionally biased region" description="Low complexity" evidence="1">
    <location>
        <begin position="130"/>
        <end position="141"/>
    </location>
</feature>
<evidence type="ECO:0000313" key="2">
    <source>
        <dbReference type="EMBL" id="KLO18387.1"/>
    </source>
</evidence>
<feature type="compositionally biased region" description="Polar residues" evidence="1">
    <location>
        <begin position="7"/>
        <end position="24"/>
    </location>
</feature>
<dbReference type="InParanoid" id="A0A0H2S349"/>
<organism evidence="2 3">
    <name type="scientific">Schizopora paradoxa</name>
    <dbReference type="NCBI Taxonomy" id="27342"/>
    <lineage>
        <taxon>Eukaryota</taxon>
        <taxon>Fungi</taxon>
        <taxon>Dikarya</taxon>
        <taxon>Basidiomycota</taxon>
        <taxon>Agaricomycotina</taxon>
        <taxon>Agaricomycetes</taxon>
        <taxon>Hymenochaetales</taxon>
        <taxon>Schizoporaceae</taxon>
        <taxon>Schizopora</taxon>
    </lineage>
</organism>
<protein>
    <submittedName>
        <fullName evidence="2">Uncharacterized protein</fullName>
    </submittedName>
</protein>
<feature type="compositionally biased region" description="Polar residues" evidence="1">
    <location>
        <begin position="242"/>
        <end position="268"/>
    </location>
</feature>
<name>A0A0H2S349_9AGAM</name>
<dbReference type="EMBL" id="KQ085895">
    <property type="protein sequence ID" value="KLO18387.1"/>
    <property type="molecule type" value="Genomic_DNA"/>
</dbReference>
<feature type="region of interest" description="Disordered" evidence="1">
    <location>
        <begin position="1"/>
        <end position="302"/>
    </location>
</feature>
<feature type="compositionally biased region" description="Basic and acidic residues" evidence="1">
    <location>
        <begin position="37"/>
        <end position="46"/>
    </location>
</feature>
<dbReference type="Proteomes" id="UP000053477">
    <property type="component" value="Unassembled WGS sequence"/>
</dbReference>
<dbReference type="OrthoDB" id="3358973at2759"/>
<evidence type="ECO:0000313" key="3">
    <source>
        <dbReference type="Proteomes" id="UP000053477"/>
    </source>
</evidence>